<reference evidence="1 2" key="1">
    <citation type="journal article" date="2018" name="Sci. Rep.">
        <title>Genomic signatures of local adaptation to the degree of environmental predictability in rotifers.</title>
        <authorList>
            <person name="Franch-Gras L."/>
            <person name="Hahn C."/>
            <person name="Garcia-Roger E.M."/>
            <person name="Carmona M.J."/>
            <person name="Serra M."/>
            <person name="Gomez A."/>
        </authorList>
    </citation>
    <scope>NUCLEOTIDE SEQUENCE [LARGE SCALE GENOMIC DNA]</scope>
    <source>
        <strain evidence="1">HYR1</strain>
    </source>
</reference>
<gene>
    <name evidence="1" type="ORF">BpHYR1_024323</name>
</gene>
<comment type="caution">
    <text evidence="1">The sequence shown here is derived from an EMBL/GenBank/DDBJ whole genome shotgun (WGS) entry which is preliminary data.</text>
</comment>
<name>A0A3M7QC46_BRAPC</name>
<evidence type="ECO:0000313" key="2">
    <source>
        <dbReference type="Proteomes" id="UP000276133"/>
    </source>
</evidence>
<feature type="non-terminal residue" evidence="1">
    <location>
        <position position="1"/>
    </location>
</feature>
<protein>
    <submittedName>
        <fullName evidence="1">Uncharacterized protein</fullName>
    </submittedName>
</protein>
<evidence type="ECO:0000313" key="1">
    <source>
        <dbReference type="EMBL" id="RNA08528.1"/>
    </source>
</evidence>
<dbReference type="AlphaFoldDB" id="A0A3M7QC46"/>
<keyword evidence="2" id="KW-1185">Reference proteome</keyword>
<proteinExistence type="predicted"/>
<dbReference type="Proteomes" id="UP000276133">
    <property type="component" value="Unassembled WGS sequence"/>
</dbReference>
<accession>A0A3M7QC46</accession>
<organism evidence="1 2">
    <name type="scientific">Brachionus plicatilis</name>
    <name type="common">Marine rotifer</name>
    <name type="synonym">Brachionus muelleri</name>
    <dbReference type="NCBI Taxonomy" id="10195"/>
    <lineage>
        <taxon>Eukaryota</taxon>
        <taxon>Metazoa</taxon>
        <taxon>Spiralia</taxon>
        <taxon>Gnathifera</taxon>
        <taxon>Rotifera</taxon>
        <taxon>Eurotatoria</taxon>
        <taxon>Monogononta</taxon>
        <taxon>Pseudotrocha</taxon>
        <taxon>Ploima</taxon>
        <taxon>Brachionidae</taxon>
        <taxon>Brachionus</taxon>
    </lineage>
</organism>
<dbReference type="EMBL" id="REGN01006709">
    <property type="protein sequence ID" value="RNA08528.1"/>
    <property type="molecule type" value="Genomic_DNA"/>
</dbReference>
<sequence>FCRFYKLMHSICYQSCTRVIKSKSSRIERYNTLQPILYRISTYIIRQKCIYELSIALFFASVFRRRPGIDNYIETILTLQFVLALSPGLRLVACMIQKLCFFEAYHHYLDIHKLVYSTLRNFFSNLNK</sequence>